<dbReference type="Pfam" id="PF02016">
    <property type="entry name" value="Peptidase_S66"/>
    <property type="match status" value="1"/>
</dbReference>
<dbReference type="AlphaFoldDB" id="A0A7V0Q5G5"/>
<keyword evidence="7" id="KW-0812">Transmembrane</keyword>
<gene>
    <name evidence="10" type="ORF">ENH14_00900</name>
</gene>
<evidence type="ECO:0000256" key="4">
    <source>
        <dbReference type="ARBA" id="ARBA00022801"/>
    </source>
</evidence>
<feature type="transmembrane region" description="Helical" evidence="7">
    <location>
        <begin position="111"/>
        <end position="134"/>
    </location>
</feature>
<dbReference type="Pfam" id="PF17676">
    <property type="entry name" value="Peptidase_S66C"/>
    <property type="match status" value="1"/>
</dbReference>
<dbReference type="SUPFAM" id="SSF52317">
    <property type="entry name" value="Class I glutamine amidotransferase-like"/>
    <property type="match status" value="1"/>
</dbReference>
<evidence type="ECO:0000256" key="1">
    <source>
        <dbReference type="ARBA" id="ARBA00010233"/>
    </source>
</evidence>
<evidence type="ECO:0000256" key="7">
    <source>
        <dbReference type="SAM" id="Phobius"/>
    </source>
</evidence>
<comment type="caution">
    <text evidence="10">The sequence shown here is derived from an EMBL/GenBank/DDBJ whole genome shotgun (WGS) entry which is preliminary data.</text>
</comment>
<evidence type="ECO:0000256" key="6">
    <source>
        <dbReference type="PIRSR" id="PIRSR028757-1"/>
    </source>
</evidence>
<dbReference type="PIRSF" id="PIRSF028757">
    <property type="entry name" value="LD-carboxypeptidase"/>
    <property type="match status" value="1"/>
</dbReference>
<dbReference type="GO" id="GO:0004180">
    <property type="term" value="F:carboxypeptidase activity"/>
    <property type="evidence" value="ECO:0007669"/>
    <property type="project" value="UniProtKB-KW"/>
</dbReference>
<feature type="active site" description="Charge relay system" evidence="6">
    <location>
        <position position="210"/>
    </location>
</feature>
<dbReference type="InterPro" id="IPR027478">
    <property type="entry name" value="LdcA_N"/>
</dbReference>
<dbReference type="Proteomes" id="UP000886381">
    <property type="component" value="Unassembled WGS sequence"/>
</dbReference>
<feature type="active site" description="Nucleophile" evidence="6">
    <location>
        <position position="116"/>
    </location>
</feature>
<dbReference type="SUPFAM" id="SSF141986">
    <property type="entry name" value="LD-carboxypeptidase A C-terminal domain-like"/>
    <property type="match status" value="1"/>
</dbReference>
<feature type="domain" description="LD-carboxypeptidase N-terminal" evidence="8">
    <location>
        <begin position="20"/>
        <end position="136"/>
    </location>
</feature>
<dbReference type="InterPro" id="IPR040449">
    <property type="entry name" value="Peptidase_S66_N"/>
</dbReference>
<dbReference type="GO" id="GO:0006508">
    <property type="term" value="P:proteolysis"/>
    <property type="evidence" value="ECO:0007669"/>
    <property type="project" value="UniProtKB-KW"/>
</dbReference>
<reference evidence="10" key="1">
    <citation type="journal article" date="2020" name="mSystems">
        <title>Genome- and Community-Level Interaction Insights into Carbon Utilization and Element Cycling Functions of Hydrothermarchaeota in Hydrothermal Sediment.</title>
        <authorList>
            <person name="Zhou Z."/>
            <person name="Liu Y."/>
            <person name="Xu W."/>
            <person name="Pan J."/>
            <person name="Luo Z.H."/>
            <person name="Li M."/>
        </authorList>
    </citation>
    <scope>NUCLEOTIDE SEQUENCE [LARGE SCALE GENOMIC DNA]</scope>
    <source>
        <strain evidence="10">HyVt-28</strain>
    </source>
</reference>
<keyword evidence="7" id="KW-1133">Transmembrane helix</keyword>
<name>A0A7V0Q5G5_UNCW3</name>
<comment type="similarity">
    <text evidence="1">Belongs to the peptidase S66 family.</text>
</comment>
<dbReference type="Gene3D" id="3.50.30.60">
    <property type="entry name" value="LD-carboxypeptidase A C-terminal domain-like"/>
    <property type="match status" value="1"/>
</dbReference>
<evidence type="ECO:0000259" key="9">
    <source>
        <dbReference type="Pfam" id="PF17676"/>
    </source>
</evidence>
<protein>
    <submittedName>
        <fullName evidence="10">LD-carboxypeptidase</fullName>
    </submittedName>
</protein>
<dbReference type="Gene3D" id="3.40.50.10740">
    <property type="entry name" value="Class I glutamine amidotransferase-like"/>
    <property type="match status" value="1"/>
</dbReference>
<dbReference type="InterPro" id="IPR029062">
    <property type="entry name" value="Class_I_gatase-like"/>
</dbReference>
<evidence type="ECO:0000256" key="3">
    <source>
        <dbReference type="ARBA" id="ARBA00022670"/>
    </source>
</evidence>
<evidence type="ECO:0000256" key="5">
    <source>
        <dbReference type="ARBA" id="ARBA00022825"/>
    </source>
</evidence>
<keyword evidence="2" id="KW-0121">Carboxypeptidase</keyword>
<feature type="domain" description="LD-carboxypeptidase C-terminal" evidence="9">
    <location>
        <begin position="179"/>
        <end position="283"/>
    </location>
</feature>
<feature type="active site" description="Charge relay system" evidence="6">
    <location>
        <position position="270"/>
    </location>
</feature>
<keyword evidence="7" id="KW-0472">Membrane</keyword>
<evidence type="ECO:0000256" key="2">
    <source>
        <dbReference type="ARBA" id="ARBA00022645"/>
    </source>
</evidence>
<dbReference type="InterPro" id="IPR003507">
    <property type="entry name" value="S66_fam"/>
</dbReference>
<organism evidence="10">
    <name type="scientific">candidate division WOR-3 bacterium</name>
    <dbReference type="NCBI Taxonomy" id="2052148"/>
    <lineage>
        <taxon>Bacteria</taxon>
        <taxon>Bacteria division WOR-3</taxon>
    </lineage>
</organism>
<dbReference type="EMBL" id="DRDR01000042">
    <property type="protein sequence ID" value="HDL59994.1"/>
    <property type="molecule type" value="Genomic_DNA"/>
</dbReference>
<dbReference type="PANTHER" id="PTHR30237">
    <property type="entry name" value="MURAMOYLTETRAPEPTIDE CARBOXYPEPTIDASE"/>
    <property type="match status" value="1"/>
</dbReference>
<accession>A0A7V0Q5G5</accession>
<proteinExistence type="inferred from homology"/>
<evidence type="ECO:0000259" key="8">
    <source>
        <dbReference type="Pfam" id="PF02016"/>
    </source>
</evidence>
<keyword evidence="3" id="KW-0645">Protease</keyword>
<sequence>MNLLKRREMKPACLKRGDTIGVISPASQPDAALLERGIHFLENLGFKVKLFPHVLNSTGFLAGEDEIRLEDLHSAWEDEEVKMIITSRGGYGCARLLESIQWERMKKKPKIFMGFSDITVLLNAIYKLTGLVTFHGPMVKTNFSAPSDRTVDYFLKAISGKRYTVVWEGEYFKAAGDIQGKIIGGCLSLVVSLLGTPYEPDFADKILFIEEVGEEDYRIDRMLFHLKYAGVFKKVKAVLLGYSDIGYDIYLDFFMKKAEVPLFTGFPAGHGSENITLPIGIPVILYKRRFRPELGLLESPCSYSYIQ</sequence>
<dbReference type="PANTHER" id="PTHR30237:SF2">
    <property type="entry name" value="MUREIN TETRAPEPTIDE CARBOXYPEPTIDASE"/>
    <property type="match status" value="1"/>
</dbReference>
<dbReference type="GO" id="GO:0008236">
    <property type="term" value="F:serine-type peptidase activity"/>
    <property type="evidence" value="ECO:0007669"/>
    <property type="project" value="UniProtKB-KW"/>
</dbReference>
<keyword evidence="5" id="KW-0720">Serine protease</keyword>
<keyword evidence="4" id="KW-0378">Hydrolase</keyword>
<dbReference type="CDD" id="cd07025">
    <property type="entry name" value="Peptidase_S66"/>
    <property type="match status" value="1"/>
</dbReference>
<dbReference type="InterPro" id="IPR040921">
    <property type="entry name" value="Peptidase_S66C"/>
</dbReference>
<evidence type="ECO:0000313" key="10">
    <source>
        <dbReference type="EMBL" id="HDL59994.1"/>
    </source>
</evidence>
<dbReference type="InterPro" id="IPR027461">
    <property type="entry name" value="Carboxypeptidase_A_C_sf"/>
</dbReference>